<evidence type="ECO:0000313" key="1">
    <source>
        <dbReference type="EMBL" id="KAK4037075.1"/>
    </source>
</evidence>
<comment type="caution">
    <text evidence="1">The sequence shown here is derived from an EMBL/GenBank/DDBJ whole genome shotgun (WGS) entry which is preliminary data.</text>
</comment>
<keyword evidence="2" id="KW-1185">Reference proteome</keyword>
<evidence type="ECO:0000313" key="2">
    <source>
        <dbReference type="Proteomes" id="UP001234178"/>
    </source>
</evidence>
<proteinExistence type="predicted"/>
<sequence length="80" mass="9685">MSPKRILELLLNCYHSWFREKEEGIKQLDIWSIQDWNQLICKVASWKKDVDRHSSYTLDRQSTSLWRVIHLCDLIQLQTP</sequence>
<reference evidence="1 2" key="1">
    <citation type="journal article" date="2023" name="Nucleic Acids Res.">
        <title>The hologenome of Daphnia magna reveals possible DNA methylation and microbiome-mediated evolution of the host genome.</title>
        <authorList>
            <person name="Chaturvedi A."/>
            <person name="Li X."/>
            <person name="Dhandapani V."/>
            <person name="Marshall H."/>
            <person name="Kissane S."/>
            <person name="Cuenca-Cambronero M."/>
            <person name="Asole G."/>
            <person name="Calvet F."/>
            <person name="Ruiz-Romero M."/>
            <person name="Marangio P."/>
            <person name="Guigo R."/>
            <person name="Rago D."/>
            <person name="Mirbahai L."/>
            <person name="Eastwood N."/>
            <person name="Colbourne J.K."/>
            <person name="Zhou J."/>
            <person name="Mallon E."/>
            <person name="Orsini L."/>
        </authorList>
    </citation>
    <scope>NUCLEOTIDE SEQUENCE [LARGE SCALE GENOMIC DNA]</scope>
    <source>
        <strain evidence="1">LRV0_1</strain>
    </source>
</reference>
<gene>
    <name evidence="1" type="ORF">OUZ56_029114</name>
</gene>
<dbReference type="Proteomes" id="UP001234178">
    <property type="component" value="Unassembled WGS sequence"/>
</dbReference>
<organism evidence="1 2">
    <name type="scientific">Daphnia magna</name>
    <dbReference type="NCBI Taxonomy" id="35525"/>
    <lineage>
        <taxon>Eukaryota</taxon>
        <taxon>Metazoa</taxon>
        <taxon>Ecdysozoa</taxon>
        <taxon>Arthropoda</taxon>
        <taxon>Crustacea</taxon>
        <taxon>Branchiopoda</taxon>
        <taxon>Diplostraca</taxon>
        <taxon>Cladocera</taxon>
        <taxon>Anomopoda</taxon>
        <taxon>Daphniidae</taxon>
        <taxon>Daphnia</taxon>
    </lineage>
</organism>
<accession>A0ABR0B5W0</accession>
<protein>
    <submittedName>
        <fullName evidence="1">Uncharacterized protein</fullName>
    </submittedName>
</protein>
<dbReference type="EMBL" id="JAOYFB010000040">
    <property type="protein sequence ID" value="KAK4037075.1"/>
    <property type="molecule type" value="Genomic_DNA"/>
</dbReference>
<name>A0ABR0B5W0_9CRUS</name>